<evidence type="ECO:0000313" key="3">
    <source>
        <dbReference type="EMBL" id="EPE08112.1"/>
    </source>
</evidence>
<feature type="transmembrane region" description="Helical" evidence="2">
    <location>
        <begin position="246"/>
        <end position="266"/>
    </location>
</feature>
<dbReference type="PANTHER" id="PTHR28009">
    <property type="entry name" value="PHEROMONE ALPHA FACTOR RECEPTOR"/>
    <property type="match status" value="1"/>
</dbReference>
<dbReference type="Pfam" id="PF02116">
    <property type="entry name" value="STE2"/>
    <property type="match status" value="1"/>
</dbReference>
<feature type="transmembrane region" description="Helical" evidence="2">
    <location>
        <begin position="44"/>
        <end position="68"/>
    </location>
</feature>
<sequence>MSSTSAPSPAEGLQLLEQVFYLQGPNNATITASVPYVDKVFSTAFATCINYASQIGACFVMLLVMLTMTSKNRYSRASTVINIAALVIGTIRCTLLSYFFTSSYAEFYRISSGDFSTVSAGDTRASNAATFFALPQLILIEAALFIQAYSMIKLWPPLWKNVTLAVSVLIVLFTSAFKTAGVVLRIERTLNLSMGISSKWVYEADLAFTATTIFWFCFVFIVRIVLHMWEYRSILPPMNTVSAMEVLVMTNGVLMLVPVVFAAMQLGEVSTFEAGSLCYTSVIIVLPLSGLIAQNMSHNRSANNSGCSGVSHTSGAGCGPGNGGSNLNSTAGHYGAYSRATSDTVNSKKHFLSSWSHASDATATSFTGGGISQVRIQGGNGKFGRHGGSRLGSIDTSGETDSFAKSKTTAIDSLDQELALIDTAPPDHGVWVGREVEVRKDLV</sequence>
<evidence type="ECO:0000256" key="1">
    <source>
        <dbReference type="SAM" id="MobiDB-lite"/>
    </source>
</evidence>
<proteinExistence type="predicted"/>
<dbReference type="AlphaFoldDB" id="S3C5N9"/>
<feature type="transmembrane region" description="Helical" evidence="2">
    <location>
        <begin position="162"/>
        <end position="186"/>
    </location>
</feature>
<dbReference type="InterPro" id="IPR027458">
    <property type="entry name" value="STE2_TM1-TM2_sf"/>
</dbReference>
<gene>
    <name evidence="3" type="ORF">F503_00895</name>
</gene>
<keyword evidence="2" id="KW-0812">Transmembrane</keyword>
<protein>
    <submittedName>
        <fullName evidence="3">Pheromone receptor 2</fullName>
    </submittedName>
</protein>
<dbReference type="OrthoDB" id="5402633at2759"/>
<dbReference type="EMBL" id="KE148149">
    <property type="protein sequence ID" value="EPE08112.1"/>
    <property type="molecule type" value="Genomic_DNA"/>
</dbReference>
<dbReference type="GO" id="GO:0038038">
    <property type="term" value="C:G protein-coupled receptor homodimeric complex"/>
    <property type="evidence" value="ECO:0007669"/>
    <property type="project" value="TreeGrafter"/>
</dbReference>
<dbReference type="GO" id="GO:0000750">
    <property type="term" value="P:pheromone-dependent signal transduction involved in conjugation with cellular fusion"/>
    <property type="evidence" value="ECO:0007669"/>
    <property type="project" value="TreeGrafter"/>
</dbReference>
<dbReference type="OMA" id="FAILEWH"/>
<feature type="transmembrane region" description="Helical" evidence="2">
    <location>
        <begin position="128"/>
        <end position="150"/>
    </location>
</feature>
<keyword evidence="4" id="KW-1185">Reference proteome</keyword>
<reference evidence="3 4" key="1">
    <citation type="journal article" date="2013" name="BMC Genomics">
        <title>The genome and transcriptome of the pine saprophyte Ophiostoma piceae, and a comparison with the bark beetle-associated pine pathogen Grosmannia clavigera.</title>
        <authorList>
            <person name="Haridas S."/>
            <person name="Wang Y."/>
            <person name="Lim L."/>
            <person name="Massoumi Alamouti S."/>
            <person name="Jackman S."/>
            <person name="Docking R."/>
            <person name="Robertson G."/>
            <person name="Birol I."/>
            <person name="Bohlmann J."/>
            <person name="Breuil C."/>
        </authorList>
    </citation>
    <scope>NUCLEOTIDE SEQUENCE [LARGE SCALE GENOMIC DNA]</scope>
    <source>
        <strain evidence="3 4">UAMH 11346</strain>
    </source>
</reference>
<dbReference type="GO" id="GO:0004932">
    <property type="term" value="F:mating-type factor pheromone receptor activity"/>
    <property type="evidence" value="ECO:0007669"/>
    <property type="project" value="InterPro"/>
</dbReference>
<dbReference type="PANTHER" id="PTHR28009:SF1">
    <property type="entry name" value="PHEROMONE ALPHA FACTOR RECEPTOR"/>
    <property type="match status" value="1"/>
</dbReference>
<evidence type="ECO:0000256" key="2">
    <source>
        <dbReference type="SAM" id="Phobius"/>
    </source>
</evidence>
<dbReference type="VEuPathDB" id="FungiDB:F503_00895"/>
<dbReference type="STRING" id="1262450.S3C5N9"/>
<dbReference type="Proteomes" id="UP000016923">
    <property type="component" value="Unassembled WGS sequence"/>
</dbReference>
<name>S3C5N9_OPHP1</name>
<keyword evidence="2" id="KW-1133">Transmembrane helix</keyword>
<dbReference type="HOGENOM" id="CLU_035056_0_1_1"/>
<feature type="region of interest" description="Disordered" evidence="1">
    <location>
        <begin position="380"/>
        <end position="400"/>
    </location>
</feature>
<keyword evidence="2" id="KW-0472">Membrane</keyword>
<dbReference type="CDD" id="cd14939">
    <property type="entry name" value="7tmD_STE2"/>
    <property type="match status" value="1"/>
</dbReference>
<feature type="transmembrane region" description="Helical" evidence="2">
    <location>
        <begin position="206"/>
        <end position="226"/>
    </location>
</feature>
<evidence type="ECO:0000313" key="4">
    <source>
        <dbReference type="Proteomes" id="UP000016923"/>
    </source>
</evidence>
<dbReference type="InterPro" id="IPR000366">
    <property type="entry name" value="GPCR_STE2"/>
</dbReference>
<feature type="transmembrane region" description="Helical" evidence="2">
    <location>
        <begin position="80"/>
        <end position="100"/>
    </location>
</feature>
<keyword evidence="3" id="KW-0675">Receptor</keyword>
<organism evidence="3 4">
    <name type="scientific">Ophiostoma piceae (strain UAMH 11346)</name>
    <name type="common">Sap stain fungus</name>
    <dbReference type="NCBI Taxonomy" id="1262450"/>
    <lineage>
        <taxon>Eukaryota</taxon>
        <taxon>Fungi</taxon>
        <taxon>Dikarya</taxon>
        <taxon>Ascomycota</taxon>
        <taxon>Pezizomycotina</taxon>
        <taxon>Sordariomycetes</taxon>
        <taxon>Sordariomycetidae</taxon>
        <taxon>Ophiostomatales</taxon>
        <taxon>Ophiostomataceae</taxon>
        <taxon>Ophiostoma</taxon>
    </lineage>
</organism>
<accession>S3C5N9</accession>
<dbReference type="Gene3D" id="1.10.287.920">
    <property type="entry name" value="Pheromone alpha factor receptor"/>
    <property type="match status" value="1"/>
</dbReference>
<feature type="transmembrane region" description="Helical" evidence="2">
    <location>
        <begin position="272"/>
        <end position="293"/>
    </location>
</feature>
<dbReference type="eggNOG" id="ENOG502QTV4">
    <property type="taxonomic scope" value="Eukaryota"/>
</dbReference>